<evidence type="ECO:0000256" key="1">
    <source>
        <dbReference type="SAM" id="Phobius"/>
    </source>
</evidence>
<accession>A0ABR6KQA3</accession>
<keyword evidence="3" id="KW-1185">Reference proteome</keyword>
<keyword evidence="1" id="KW-0812">Transmembrane</keyword>
<reference evidence="2 3" key="1">
    <citation type="submission" date="2020-08" db="EMBL/GenBank/DDBJ databases">
        <title>Genomic Encyclopedia of Type Strains, Phase IV (KMG-IV): sequencing the most valuable type-strain genomes for metagenomic binning, comparative biology and taxonomic classification.</title>
        <authorList>
            <person name="Goeker M."/>
        </authorList>
    </citation>
    <scope>NUCLEOTIDE SEQUENCE [LARGE SCALE GENOMIC DNA]</scope>
    <source>
        <strain evidence="2 3">DSM 102983</strain>
    </source>
</reference>
<comment type="caution">
    <text evidence="2">The sequence shown here is derived from an EMBL/GenBank/DDBJ whole genome shotgun (WGS) entry which is preliminary data.</text>
</comment>
<gene>
    <name evidence="2" type="ORF">GGQ57_003521</name>
</gene>
<proteinExistence type="predicted"/>
<evidence type="ECO:0000313" key="3">
    <source>
        <dbReference type="Proteomes" id="UP000533637"/>
    </source>
</evidence>
<dbReference type="EMBL" id="JACHOC010000007">
    <property type="protein sequence ID" value="MBB4623605.1"/>
    <property type="molecule type" value="Genomic_DNA"/>
</dbReference>
<evidence type="ECO:0000313" key="2">
    <source>
        <dbReference type="EMBL" id="MBB4623605.1"/>
    </source>
</evidence>
<keyword evidence="1" id="KW-1133">Transmembrane helix</keyword>
<protein>
    <submittedName>
        <fullName evidence="2">Uncharacterized protein</fullName>
    </submittedName>
</protein>
<name>A0ABR6KQA3_9BACT</name>
<organism evidence="2 3">
    <name type="scientific">Parabacteroides faecis</name>
    <dbReference type="NCBI Taxonomy" id="1217282"/>
    <lineage>
        <taxon>Bacteria</taxon>
        <taxon>Pseudomonadati</taxon>
        <taxon>Bacteroidota</taxon>
        <taxon>Bacteroidia</taxon>
        <taxon>Bacteroidales</taxon>
        <taxon>Tannerellaceae</taxon>
        <taxon>Parabacteroides</taxon>
    </lineage>
</organism>
<dbReference type="Proteomes" id="UP000533637">
    <property type="component" value="Unassembled WGS sequence"/>
</dbReference>
<sequence>MNKYLIHFLILFLSLSSGILPKRKYLFLVIPILPFMGMLSLPVMRVGMVFVCNPYGQFR</sequence>
<keyword evidence="1" id="KW-0472">Membrane</keyword>
<feature type="transmembrane region" description="Helical" evidence="1">
    <location>
        <begin position="28"/>
        <end position="52"/>
    </location>
</feature>